<name>A0A2M3ZPM6_9DIPT</name>
<evidence type="ECO:0000256" key="1">
    <source>
        <dbReference type="SAM" id="SignalP"/>
    </source>
</evidence>
<dbReference type="EMBL" id="GGFM01009702">
    <property type="protein sequence ID" value="MBW30453.1"/>
    <property type="molecule type" value="Transcribed_RNA"/>
</dbReference>
<dbReference type="AlphaFoldDB" id="A0A2M3ZPM6"/>
<keyword evidence="1" id="KW-0732">Signal</keyword>
<organism evidence="2">
    <name type="scientific">Anopheles braziliensis</name>
    <dbReference type="NCBI Taxonomy" id="58242"/>
    <lineage>
        <taxon>Eukaryota</taxon>
        <taxon>Metazoa</taxon>
        <taxon>Ecdysozoa</taxon>
        <taxon>Arthropoda</taxon>
        <taxon>Hexapoda</taxon>
        <taxon>Insecta</taxon>
        <taxon>Pterygota</taxon>
        <taxon>Neoptera</taxon>
        <taxon>Endopterygota</taxon>
        <taxon>Diptera</taxon>
        <taxon>Nematocera</taxon>
        <taxon>Culicoidea</taxon>
        <taxon>Culicidae</taxon>
        <taxon>Anophelinae</taxon>
        <taxon>Anopheles</taxon>
    </lineage>
</organism>
<reference evidence="2" key="1">
    <citation type="submission" date="2018-01" db="EMBL/GenBank/DDBJ databases">
        <title>An insight into the sialome of Amazonian anophelines.</title>
        <authorList>
            <person name="Ribeiro J.M."/>
            <person name="Scarpassa V."/>
            <person name="Calvo E."/>
        </authorList>
    </citation>
    <scope>NUCLEOTIDE SEQUENCE</scope>
    <source>
        <tissue evidence="2">Salivary glands</tissue>
    </source>
</reference>
<evidence type="ECO:0000313" key="2">
    <source>
        <dbReference type="EMBL" id="MBW30453.1"/>
    </source>
</evidence>
<accession>A0A2M3ZPM6</accession>
<proteinExistence type="predicted"/>
<sequence length="69" mass="7383">MGRPLSLPLVHSSIASVFFMSITFTAPGAPGGPWISTCDLDTIRFTDDLAIHSYSPPSTSVRLCTSKLL</sequence>
<protein>
    <submittedName>
        <fullName evidence="2">Putative secreted peptide</fullName>
    </submittedName>
</protein>
<feature type="signal peptide" evidence="1">
    <location>
        <begin position="1"/>
        <end position="25"/>
    </location>
</feature>
<feature type="chain" id="PRO_5014733807" evidence="1">
    <location>
        <begin position="26"/>
        <end position="69"/>
    </location>
</feature>